<protein>
    <recommendedName>
        <fullName evidence="3 6">Alanine racemase</fullName>
        <ecNumber evidence="3 6">5.1.1.1</ecNumber>
    </recommendedName>
</protein>
<dbReference type="SMART" id="SM01005">
    <property type="entry name" value="Ala_racemase_C"/>
    <property type="match status" value="1"/>
</dbReference>
<feature type="active site" description="Proton acceptor; specific for L-alanine" evidence="6">
    <location>
        <position position="259"/>
    </location>
</feature>
<dbReference type="GO" id="GO:0005829">
    <property type="term" value="C:cytosol"/>
    <property type="evidence" value="ECO:0007669"/>
    <property type="project" value="TreeGrafter"/>
</dbReference>
<dbReference type="GO" id="GO:0008784">
    <property type="term" value="F:alanine racemase activity"/>
    <property type="evidence" value="ECO:0007669"/>
    <property type="project" value="UniProtKB-UniRule"/>
</dbReference>
<dbReference type="GO" id="GO:0030632">
    <property type="term" value="P:D-alanine biosynthetic process"/>
    <property type="evidence" value="ECO:0007669"/>
    <property type="project" value="UniProtKB-UniRule"/>
</dbReference>
<evidence type="ECO:0000256" key="4">
    <source>
        <dbReference type="ARBA" id="ARBA00022898"/>
    </source>
</evidence>
<dbReference type="InterPro" id="IPR011079">
    <property type="entry name" value="Ala_racemase_C"/>
</dbReference>
<organism evidence="10 11">
    <name type="scientific">Magnetospirillum fulvum</name>
    <name type="common">Rhodospirillum fulvum</name>
    <dbReference type="NCBI Taxonomy" id="1082"/>
    <lineage>
        <taxon>Bacteria</taxon>
        <taxon>Pseudomonadati</taxon>
        <taxon>Pseudomonadota</taxon>
        <taxon>Alphaproteobacteria</taxon>
        <taxon>Rhodospirillales</taxon>
        <taxon>Rhodospirillaceae</taxon>
        <taxon>Magnetospirillum</taxon>
    </lineage>
</organism>
<dbReference type="InterPro" id="IPR029066">
    <property type="entry name" value="PLP-binding_barrel"/>
</dbReference>
<dbReference type="PRINTS" id="PR00992">
    <property type="entry name" value="ALARACEMASE"/>
</dbReference>
<dbReference type="Pfam" id="PF01168">
    <property type="entry name" value="Ala_racemase_N"/>
    <property type="match status" value="1"/>
</dbReference>
<dbReference type="CDD" id="cd00430">
    <property type="entry name" value="PLPDE_III_AR"/>
    <property type="match status" value="1"/>
</dbReference>
<dbReference type="AlphaFoldDB" id="A0A1H6HH18"/>
<evidence type="ECO:0000256" key="6">
    <source>
        <dbReference type="HAMAP-Rule" id="MF_01201"/>
    </source>
</evidence>
<keyword evidence="4 6" id="KW-0663">Pyridoxal phosphate</keyword>
<name>A0A1H6HH18_MAGFU</name>
<feature type="binding site" evidence="6 8">
    <location>
        <position position="307"/>
    </location>
    <ligand>
        <name>substrate</name>
    </ligand>
</feature>
<gene>
    <name evidence="10" type="ORF">SAMN04244559_01381</name>
</gene>
<feature type="binding site" evidence="6 8">
    <location>
        <position position="137"/>
    </location>
    <ligand>
        <name>substrate</name>
    </ligand>
</feature>
<evidence type="ECO:0000313" key="11">
    <source>
        <dbReference type="Proteomes" id="UP000182983"/>
    </source>
</evidence>
<evidence type="ECO:0000256" key="2">
    <source>
        <dbReference type="ARBA" id="ARBA00001933"/>
    </source>
</evidence>
<feature type="modified residue" description="N6-(pyridoxal phosphate)lysine" evidence="6 7">
    <location>
        <position position="39"/>
    </location>
</feature>
<dbReference type="GO" id="GO:0030170">
    <property type="term" value="F:pyridoxal phosphate binding"/>
    <property type="evidence" value="ECO:0007669"/>
    <property type="project" value="UniProtKB-UniRule"/>
</dbReference>
<evidence type="ECO:0000256" key="7">
    <source>
        <dbReference type="PIRSR" id="PIRSR600821-50"/>
    </source>
</evidence>
<comment type="pathway">
    <text evidence="6">Amino-acid biosynthesis; D-alanine biosynthesis; D-alanine from L-alanine: step 1/1.</text>
</comment>
<reference evidence="11" key="1">
    <citation type="submission" date="2016-10" db="EMBL/GenBank/DDBJ databases">
        <authorList>
            <person name="Varghese N."/>
            <person name="Submissions S."/>
        </authorList>
    </citation>
    <scope>NUCLEOTIDE SEQUENCE [LARGE SCALE GENOMIC DNA]</scope>
    <source>
        <strain evidence="11">DSM 13234</strain>
    </source>
</reference>
<comment type="similarity">
    <text evidence="6">Belongs to the alanine racemase family.</text>
</comment>
<dbReference type="Proteomes" id="UP000182983">
    <property type="component" value="Unassembled WGS sequence"/>
</dbReference>
<dbReference type="Pfam" id="PF00842">
    <property type="entry name" value="Ala_racemase_C"/>
    <property type="match status" value="1"/>
</dbReference>
<comment type="function">
    <text evidence="6">Catalyzes the interconversion of L-alanine and D-alanine. May also act on other amino acids.</text>
</comment>
<dbReference type="SUPFAM" id="SSF51419">
    <property type="entry name" value="PLP-binding barrel"/>
    <property type="match status" value="1"/>
</dbReference>
<comment type="catalytic activity">
    <reaction evidence="1 6">
        <text>L-alanine = D-alanine</text>
        <dbReference type="Rhea" id="RHEA:20249"/>
        <dbReference type="ChEBI" id="CHEBI:57416"/>
        <dbReference type="ChEBI" id="CHEBI:57972"/>
        <dbReference type="EC" id="5.1.1.1"/>
    </reaction>
</comment>
<proteinExistence type="inferred from homology"/>
<dbReference type="NCBIfam" id="TIGR00492">
    <property type="entry name" value="alr"/>
    <property type="match status" value="1"/>
</dbReference>
<dbReference type="RefSeq" id="WP_074766891.1">
    <property type="nucleotide sequence ID" value="NZ_FNWO01000005.1"/>
</dbReference>
<dbReference type="OrthoDB" id="9813814at2"/>
<keyword evidence="5 6" id="KW-0413">Isomerase</keyword>
<dbReference type="UniPathway" id="UPA00042">
    <property type="reaction ID" value="UER00497"/>
</dbReference>
<comment type="cofactor">
    <cofactor evidence="2 6 7">
        <name>pyridoxal 5'-phosphate</name>
        <dbReference type="ChEBI" id="CHEBI:597326"/>
    </cofactor>
</comment>
<evidence type="ECO:0000313" key="10">
    <source>
        <dbReference type="EMBL" id="SEH33458.1"/>
    </source>
</evidence>
<evidence type="ECO:0000256" key="3">
    <source>
        <dbReference type="ARBA" id="ARBA00013089"/>
    </source>
</evidence>
<dbReference type="EC" id="5.1.1.1" evidence="3 6"/>
<sequence>MTDPSHAGSLLTIDVEAIVANWRLISLGVAPAEAAAVVKADSYGLGAAQIAPALAAAGCKTFIVATLDEGIALRPLVPAAVILVLNGAFPGTEADFAAHSLVPVLNSLGQITAWSNFAKAGSGAPAAAIHIDTGMNRLGLDEAELDRLAARPGVLAGVRPILALSHLACADERDNPMNDEQRMLFTRLAARLPAMPLSLSASGGCFLGRTYHFDLVRPGAALYGLNPTPDRPNPMAQVVRLQGKILQVRDVDSPRTVGYGATHRVTGPGRIATVAVGYADGWFRSLGNRGHGWIGGVKVPLVGRVSMDLACFDVSAVPPDQAHPGALIDLIGPDFTVDDVAADAGTIGYEILTALGRRHHRRWLTGAQEAQA</sequence>
<evidence type="ECO:0000256" key="8">
    <source>
        <dbReference type="PIRSR" id="PIRSR600821-52"/>
    </source>
</evidence>
<dbReference type="HAMAP" id="MF_01201">
    <property type="entry name" value="Ala_racemase"/>
    <property type="match status" value="1"/>
</dbReference>
<dbReference type="InterPro" id="IPR001608">
    <property type="entry name" value="Ala_racemase_N"/>
</dbReference>
<dbReference type="InterPro" id="IPR000821">
    <property type="entry name" value="Ala_racemase"/>
</dbReference>
<evidence type="ECO:0000256" key="1">
    <source>
        <dbReference type="ARBA" id="ARBA00000316"/>
    </source>
</evidence>
<dbReference type="InterPro" id="IPR009006">
    <property type="entry name" value="Ala_racemase/Decarboxylase_C"/>
</dbReference>
<keyword evidence="11" id="KW-1185">Reference proteome</keyword>
<dbReference type="Gene3D" id="3.20.20.10">
    <property type="entry name" value="Alanine racemase"/>
    <property type="match status" value="1"/>
</dbReference>
<feature type="active site" description="Proton acceptor; specific for D-alanine" evidence="6">
    <location>
        <position position="39"/>
    </location>
</feature>
<evidence type="ECO:0000259" key="9">
    <source>
        <dbReference type="SMART" id="SM01005"/>
    </source>
</evidence>
<accession>A0A1H6HH18</accession>
<dbReference type="PANTHER" id="PTHR30511">
    <property type="entry name" value="ALANINE RACEMASE"/>
    <property type="match status" value="1"/>
</dbReference>
<dbReference type="PANTHER" id="PTHR30511:SF0">
    <property type="entry name" value="ALANINE RACEMASE, CATABOLIC-RELATED"/>
    <property type="match status" value="1"/>
</dbReference>
<dbReference type="Gene3D" id="2.40.37.10">
    <property type="entry name" value="Lyase, Ornithine Decarboxylase, Chain A, domain 1"/>
    <property type="match status" value="1"/>
</dbReference>
<evidence type="ECO:0000256" key="5">
    <source>
        <dbReference type="ARBA" id="ARBA00023235"/>
    </source>
</evidence>
<feature type="domain" description="Alanine racemase C-terminal" evidence="9">
    <location>
        <begin position="238"/>
        <end position="364"/>
    </location>
</feature>
<dbReference type="SUPFAM" id="SSF50621">
    <property type="entry name" value="Alanine racemase C-terminal domain-like"/>
    <property type="match status" value="1"/>
</dbReference>
<dbReference type="EMBL" id="FNWO01000005">
    <property type="protein sequence ID" value="SEH33458.1"/>
    <property type="molecule type" value="Genomic_DNA"/>
</dbReference>